<gene>
    <name evidence="1" type="ORF">GSF22_20625</name>
</gene>
<dbReference type="InterPro" id="IPR016181">
    <property type="entry name" value="Acyl_CoA_acyltransferase"/>
</dbReference>
<evidence type="ECO:0000313" key="1">
    <source>
        <dbReference type="EMBL" id="MBO4208394.1"/>
    </source>
</evidence>
<dbReference type="SUPFAM" id="SSF55729">
    <property type="entry name" value="Acyl-CoA N-acyltransferases (Nat)"/>
    <property type="match status" value="1"/>
</dbReference>
<dbReference type="EMBL" id="WVUH01000193">
    <property type="protein sequence ID" value="MBO4208394.1"/>
    <property type="molecule type" value="Genomic_DNA"/>
</dbReference>
<dbReference type="RefSeq" id="WP_208815383.1">
    <property type="nucleotide sequence ID" value="NZ_WVUH01000193.1"/>
</dbReference>
<sequence length="394" mass="43033">MTAATVDLDCWAGLSGSRSPYQWPQWYAAAGWLPRTRLLTAGRAAVPVWLLDRSAGPHYFHDPVELLTGVREEQFLAGDAGLAAALREQTAASRVLLTMSPYGYRGGALAGDADRGDLVELVARMREHAAGVGASMVVSHYLFDGDDDPWLAALTAAGGVRVLLGADAVLDVTWDSLADYWRWLGSSRRSLRRGRNVPDDRRLVWEVREEPGRSPAQRDVADLLHHQVTRFDPTAPAPVGLLREVTDGYALPRTLLSVAEPGRPARSAAVVLRRTDTLYAKFFGSREARADYLPLAYPRLISYAIAGGFRRIEYGGGSHQAKLMRGARLRPCWGVLFVLDRASCDGLESLARRVSLRKLAYFADLVRTWQVDSLPVHPAFAGVGLQGSSSGGDQ</sequence>
<protein>
    <recommendedName>
        <fullName evidence="3">BioF2-like acetyltransferase domain-containing protein</fullName>
    </recommendedName>
</protein>
<evidence type="ECO:0008006" key="3">
    <source>
        <dbReference type="Google" id="ProtNLM"/>
    </source>
</evidence>
<name>A0ABS3VV33_MICEH</name>
<organism evidence="1 2">
    <name type="scientific">Micromonospora echinofusca</name>
    <dbReference type="NCBI Taxonomy" id="47858"/>
    <lineage>
        <taxon>Bacteria</taxon>
        <taxon>Bacillati</taxon>
        <taxon>Actinomycetota</taxon>
        <taxon>Actinomycetes</taxon>
        <taxon>Micromonosporales</taxon>
        <taxon>Micromonosporaceae</taxon>
        <taxon>Micromonospora</taxon>
    </lineage>
</organism>
<proteinExistence type="predicted"/>
<evidence type="ECO:0000313" key="2">
    <source>
        <dbReference type="Proteomes" id="UP000823521"/>
    </source>
</evidence>
<accession>A0ABS3VV33</accession>
<comment type="caution">
    <text evidence="1">The sequence shown here is derived from an EMBL/GenBank/DDBJ whole genome shotgun (WGS) entry which is preliminary data.</text>
</comment>
<keyword evidence="2" id="KW-1185">Reference proteome</keyword>
<reference evidence="1 2" key="1">
    <citation type="submission" date="2019-12" db="EMBL/GenBank/DDBJ databases">
        <title>Whole genome sequencing of endophytic Actinobacterium Micromonospora sp. MPMI6T.</title>
        <authorList>
            <person name="Evv R."/>
            <person name="Podile A.R."/>
        </authorList>
    </citation>
    <scope>NUCLEOTIDE SEQUENCE [LARGE SCALE GENOMIC DNA]</scope>
    <source>
        <strain evidence="1 2">MPMI6</strain>
    </source>
</reference>
<dbReference type="Proteomes" id="UP000823521">
    <property type="component" value="Unassembled WGS sequence"/>
</dbReference>